<reference evidence="4 5" key="1">
    <citation type="journal article" date="2013" name="Nature">
        <title>Anaerobic oxidation of methane coupled to nitrate reduction in a novel archaeal lineage.</title>
        <authorList>
            <person name="Haroon M.F."/>
            <person name="Hu S."/>
            <person name="Shi Y."/>
            <person name="Imelfort M."/>
            <person name="Keller J."/>
            <person name="Hugenholtz P."/>
            <person name="Yuan Z."/>
            <person name="Tyson G.W."/>
        </authorList>
    </citation>
    <scope>NUCLEOTIDE SEQUENCE [LARGE SCALE GENOMIC DNA]</scope>
    <source>
        <strain evidence="4 5">ANME-2d</strain>
    </source>
</reference>
<sequence length="80" mass="9177">MNDSMTKAIEVVYEDNVLKPLEPIEGLKEHERMVAILSPRPVKKGLREIAGTLTHDEAEAMQKLIDEDIESLFKHQTNYE</sequence>
<comment type="caution">
    <text evidence="4">The sequence shown here is derived from an EMBL/GenBank/DDBJ whole genome shotgun (WGS) entry which is preliminary data.</text>
</comment>
<dbReference type="Proteomes" id="UP000027153">
    <property type="component" value="Unassembled WGS sequence"/>
</dbReference>
<dbReference type="InterPro" id="IPR008203">
    <property type="entry name" value="AF2212-like"/>
</dbReference>
<dbReference type="Pfam" id="PF01954">
    <property type="entry name" value="AF2212-like"/>
    <property type="match status" value="1"/>
</dbReference>
<evidence type="ECO:0000313" key="4">
    <source>
        <dbReference type="EMBL" id="KCZ72082.1"/>
    </source>
</evidence>
<keyword evidence="2 3" id="KW-1277">Toxin-antitoxin system</keyword>
<dbReference type="SUPFAM" id="SSF141694">
    <property type="entry name" value="AF2212/PG0164-like"/>
    <property type="match status" value="1"/>
</dbReference>
<dbReference type="Gene3D" id="4.10.1150.10">
    <property type="entry name" value="AF2212/PG0164-like"/>
    <property type="match status" value="1"/>
</dbReference>
<evidence type="ECO:0000256" key="2">
    <source>
        <dbReference type="ARBA" id="ARBA00022649"/>
    </source>
</evidence>
<comment type="function">
    <text evidence="3">Antitoxin component of a type II toxin-antitoxin (TA) system.</text>
</comment>
<comment type="similarity">
    <text evidence="1 3">Belongs to the UPF0165 family.</text>
</comment>
<accession>A0A062V417</accession>
<organism evidence="4 5">
    <name type="scientific">Candidatus Methanoperedens nitratireducens</name>
    <dbReference type="NCBI Taxonomy" id="1392998"/>
    <lineage>
        <taxon>Archaea</taxon>
        <taxon>Methanobacteriati</taxon>
        <taxon>Methanobacteriota</taxon>
        <taxon>Stenosarchaea group</taxon>
        <taxon>Methanomicrobia</taxon>
        <taxon>Methanosarcinales</taxon>
        <taxon>ANME-2 cluster</taxon>
        <taxon>Candidatus Methanoperedentaceae</taxon>
        <taxon>Candidatus Methanoperedens</taxon>
    </lineage>
</organism>
<proteinExistence type="inferred from homology"/>
<dbReference type="AlphaFoldDB" id="A0A062V417"/>
<dbReference type="EMBL" id="JMIY01000003">
    <property type="protein sequence ID" value="KCZ72082.1"/>
    <property type="molecule type" value="Genomic_DNA"/>
</dbReference>
<evidence type="ECO:0000313" key="5">
    <source>
        <dbReference type="Proteomes" id="UP000027153"/>
    </source>
</evidence>
<dbReference type="InterPro" id="IPR024069">
    <property type="entry name" value="AF2212-like_dom_sf"/>
</dbReference>
<gene>
    <name evidence="4" type="ORF">ANME2D_01484</name>
</gene>
<evidence type="ECO:0000256" key="1">
    <source>
        <dbReference type="ARBA" id="ARBA00006615"/>
    </source>
</evidence>
<evidence type="ECO:0000256" key="3">
    <source>
        <dbReference type="RuleBase" id="RU368051"/>
    </source>
</evidence>
<protein>
    <recommendedName>
        <fullName evidence="3">Antitoxin</fullName>
    </recommendedName>
</protein>
<name>A0A062V417_9EURY</name>
<keyword evidence="5" id="KW-1185">Reference proteome</keyword>